<evidence type="ECO:0000313" key="2">
    <source>
        <dbReference type="Proteomes" id="UP000688947"/>
    </source>
</evidence>
<name>A0A8T1U1E8_9STRA</name>
<reference evidence="1" key="1">
    <citation type="submission" date="2021-01" db="EMBL/GenBank/DDBJ databases">
        <title>Phytophthora aleatoria, a newly-described species from Pinus radiata is distinct from Phytophthora cactorum isolates based on comparative genomics.</title>
        <authorList>
            <person name="Mcdougal R."/>
            <person name="Panda P."/>
            <person name="Williams N."/>
            <person name="Studholme D.J."/>
        </authorList>
    </citation>
    <scope>NUCLEOTIDE SEQUENCE</scope>
    <source>
        <strain evidence="1">NZFS 3830</strain>
    </source>
</reference>
<gene>
    <name evidence="1" type="ORF">JG687_00012569</name>
</gene>
<dbReference type="AlphaFoldDB" id="A0A8T1U1E8"/>
<sequence>MCERTVEEIEAAYCEPIFREVYDDELDLHRVQADLLNVPTTVQEIYNHIEEMLEAANDVWRLDPTGGHALISHAGSQDQAVHCNFPAFETVQALLVHVTVRASFIVAVLDDTFLHVYPGFFWAEAEKMVTFRGDPAYAGAWYRTRTVRLHCYVLVDGIEQAENTTEAVVFQTFRCERCLAGAYSANELTAHRRVCATSSYS</sequence>
<dbReference type="EMBL" id="JAENGZ010000854">
    <property type="protein sequence ID" value="KAG6953128.1"/>
    <property type="molecule type" value="Genomic_DNA"/>
</dbReference>
<evidence type="ECO:0000313" key="1">
    <source>
        <dbReference type="EMBL" id="KAG6953128.1"/>
    </source>
</evidence>
<dbReference type="OrthoDB" id="123950at2759"/>
<dbReference type="Proteomes" id="UP000688947">
    <property type="component" value="Unassembled WGS sequence"/>
</dbReference>
<dbReference type="VEuPathDB" id="FungiDB:PC110_g22328"/>
<comment type="caution">
    <text evidence="1">The sequence shown here is derived from an EMBL/GenBank/DDBJ whole genome shotgun (WGS) entry which is preliminary data.</text>
</comment>
<organism evidence="1 2">
    <name type="scientific">Phytophthora cactorum</name>
    <dbReference type="NCBI Taxonomy" id="29920"/>
    <lineage>
        <taxon>Eukaryota</taxon>
        <taxon>Sar</taxon>
        <taxon>Stramenopiles</taxon>
        <taxon>Oomycota</taxon>
        <taxon>Peronosporomycetes</taxon>
        <taxon>Peronosporales</taxon>
        <taxon>Peronosporaceae</taxon>
        <taxon>Phytophthora</taxon>
    </lineage>
</organism>
<accession>A0A8T1U1E8</accession>
<protein>
    <submittedName>
        <fullName evidence="1">Uncharacterized protein</fullName>
    </submittedName>
</protein>
<proteinExistence type="predicted"/>